<accession>A0AAV5QPL5</accession>
<protein>
    <submittedName>
        <fullName evidence="5">Mud1 protein</fullName>
    </submittedName>
</protein>
<feature type="compositionally biased region" description="Basic and acidic residues" evidence="3">
    <location>
        <begin position="133"/>
        <end position="151"/>
    </location>
</feature>
<evidence type="ECO:0000313" key="5">
    <source>
        <dbReference type="EMBL" id="GMM36777.1"/>
    </source>
</evidence>
<sequence>MSVTDQPLSGVSTLYIRNLNEKVGITTLTKKLRSVFAKNNWGEVVSITARKNLKSKGQAFVAFKSPSECQKCLQEFQKLLDNDDDDDDGFLIFDKKPEISLAKTDSDMALQCKFPPTTAEELINDRKLKKQQREKAIKEEKEKEEEKELERKKQKQQGNSDNANNKRANSGDSQELPPSKKTKVDLSALPPNKNLLLQNLPSDITEDSLVEIFGKFAGFVEIRLVKVRNVSFVEYESEADSMVVKEKLGTTFKIGDVDVSLNYAKK</sequence>
<dbReference type="GO" id="GO:0003723">
    <property type="term" value="F:RNA binding"/>
    <property type="evidence" value="ECO:0007669"/>
    <property type="project" value="UniProtKB-UniRule"/>
</dbReference>
<name>A0AAV5QPL5_9ASCO</name>
<evidence type="ECO:0000313" key="6">
    <source>
        <dbReference type="Proteomes" id="UP001360560"/>
    </source>
</evidence>
<feature type="region of interest" description="Disordered" evidence="3">
    <location>
        <begin position="133"/>
        <end position="185"/>
    </location>
</feature>
<evidence type="ECO:0000259" key="4">
    <source>
        <dbReference type="PROSITE" id="PS50102"/>
    </source>
</evidence>
<evidence type="ECO:0000256" key="1">
    <source>
        <dbReference type="ARBA" id="ARBA00022884"/>
    </source>
</evidence>
<dbReference type="PROSITE" id="PS50102">
    <property type="entry name" value="RRM"/>
    <property type="match status" value="2"/>
</dbReference>
<dbReference type="Pfam" id="PF00076">
    <property type="entry name" value="RRM_1"/>
    <property type="match status" value="2"/>
</dbReference>
<dbReference type="InterPro" id="IPR000504">
    <property type="entry name" value="RRM_dom"/>
</dbReference>
<dbReference type="FunFam" id="3.30.70.330:FF:000029">
    <property type="entry name" value="U2 small nuclear ribonucleoprotein B"/>
    <property type="match status" value="1"/>
</dbReference>
<comment type="caution">
    <text evidence="5">The sequence shown here is derived from an EMBL/GenBank/DDBJ whole genome shotgun (WGS) entry which is preliminary data.</text>
</comment>
<organism evidence="5 6">
    <name type="scientific">Saccharomycopsis crataegensis</name>
    <dbReference type="NCBI Taxonomy" id="43959"/>
    <lineage>
        <taxon>Eukaryota</taxon>
        <taxon>Fungi</taxon>
        <taxon>Dikarya</taxon>
        <taxon>Ascomycota</taxon>
        <taxon>Saccharomycotina</taxon>
        <taxon>Saccharomycetes</taxon>
        <taxon>Saccharomycopsidaceae</taxon>
        <taxon>Saccharomycopsis</taxon>
    </lineage>
</organism>
<dbReference type="GeneID" id="90074752"/>
<evidence type="ECO:0000256" key="3">
    <source>
        <dbReference type="SAM" id="MobiDB-lite"/>
    </source>
</evidence>
<dbReference type="SMART" id="SM00360">
    <property type="entry name" value="RRM"/>
    <property type="match status" value="2"/>
</dbReference>
<dbReference type="PANTHER" id="PTHR10501">
    <property type="entry name" value="U1 SMALL NUCLEAR RIBONUCLEOPROTEIN A/U2 SMALL NUCLEAR RIBONUCLEOPROTEIN B"/>
    <property type="match status" value="1"/>
</dbReference>
<evidence type="ECO:0000256" key="2">
    <source>
        <dbReference type="PROSITE-ProRule" id="PRU00176"/>
    </source>
</evidence>
<dbReference type="Gene3D" id="3.30.70.330">
    <property type="match status" value="2"/>
</dbReference>
<feature type="domain" description="RRM" evidence="4">
    <location>
        <begin position="12"/>
        <end position="104"/>
    </location>
</feature>
<dbReference type="RefSeq" id="XP_064853773.1">
    <property type="nucleotide sequence ID" value="XM_064997701.1"/>
</dbReference>
<feature type="compositionally biased region" description="Polar residues" evidence="3">
    <location>
        <begin position="158"/>
        <end position="173"/>
    </location>
</feature>
<dbReference type="EMBL" id="BTFZ01000011">
    <property type="protein sequence ID" value="GMM36777.1"/>
    <property type="molecule type" value="Genomic_DNA"/>
</dbReference>
<dbReference type="CDD" id="cd12247">
    <property type="entry name" value="RRM2_U1A_like"/>
    <property type="match status" value="1"/>
</dbReference>
<feature type="domain" description="RRM" evidence="4">
    <location>
        <begin position="193"/>
        <end position="266"/>
    </location>
</feature>
<keyword evidence="6" id="KW-1185">Reference proteome</keyword>
<dbReference type="InterPro" id="IPR012677">
    <property type="entry name" value="Nucleotide-bd_a/b_plait_sf"/>
</dbReference>
<dbReference type="SUPFAM" id="SSF54928">
    <property type="entry name" value="RNA-binding domain, RBD"/>
    <property type="match status" value="1"/>
</dbReference>
<dbReference type="Proteomes" id="UP001360560">
    <property type="component" value="Unassembled WGS sequence"/>
</dbReference>
<dbReference type="InterPro" id="IPR035979">
    <property type="entry name" value="RBD_domain_sf"/>
</dbReference>
<proteinExistence type="predicted"/>
<gene>
    <name evidence="5" type="ORF">DASC09_041020</name>
</gene>
<reference evidence="5 6" key="1">
    <citation type="journal article" date="2023" name="Elife">
        <title>Identification of key yeast species and microbe-microbe interactions impacting larval growth of Drosophila in the wild.</title>
        <authorList>
            <person name="Mure A."/>
            <person name="Sugiura Y."/>
            <person name="Maeda R."/>
            <person name="Honda K."/>
            <person name="Sakurai N."/>
            <person name="Takahashi Y."/>
            <person name="Watada M."/>
            <person name="Katoh T."/>
            <person name="Gotoh A."/>
            <person name="Gotoh Y."/>
            <person name="Taniguchi I."/>
            <person name="Nakamura K."/>
            <person name="Hayashi T."/>
            <person name="Katayama T."/>
            <person name="Uemura T."/>
            <person name="Hattori Y."/>
        </authorList>
    </citation>
    <scope>NUCLEOTIDE SEQUENCE [LARGE SCALE GENOMIC DNA]</scope>
    <source>
        <strain evidence="5 6">SC-9</strain>
    </source>
</reference>
<keyword evidence="1 2" id="KW-0694">RNA-binding</keyword>
<dbReference type="AlphaFoldDB" id="A0AAV5QPL5"/>